<accession>A0A512M9X3</accession>
<reference evidence="2 3" key="1">
    <citation type="submission" date="2019-07" db="EMBL/GenBank/DDBJ databases">
        <title>Whole genome shotgun sequence of Brevifollis gellanilyticus NBRC 108608.</title>
        <authorList>
            <person name="Hosoyama A."/>
            <person name="Uohara A."/>
            <person name="Ohji S."/>
            <person name="Ichikawa N."/>
        </authorList>
    </citation>
    <scope>NUCLEOTIDE SEQUENCE [LARGE SCALE GENOMIC DNA]</scope>
    <source>
        <strain evidence="2 3">NBRC 108608</strain>
    </source>
</reference>
<dbReference type="AlphaFoldDB" id="A0A512M9X3"/>
<dbReference type="Proteomes" id="UP000321577">
    <property type="component" value="Unassembled WGS sequence"/>
</dbReference>
<evidence type="ECO:0000313" key="2">
    <source>
        <dbReference type="EMBL" id="GEP43538.1"/>
    </source>
</evidence>
<dbReference type="SUPFAM" id="SSF53335">
    <property type="entry name" value="S-adenosyl-L-methionine-dependent methyltransferases"/>
    <property type="match status" value="1"/>
</dbReference>
<dbReference type="Pfam" id="PF05050">
    <property type="entry name" value="Methyltransf_21"/>
    <property type="match status" value="1"/>
</dbReference>
<dbReference type="OrthoDB" id="186436at2"/>
<organism evidence="2 3">
    <name type="scientific">Brevifollis gellanilyticus</name>
    <dbReference type="NCBI Taxonomy" id="748831"/>
    <lineage>
        <taxon>Bacteria</taxon>
        <taxon>Pseudomonadati</taxon>
        <taxon>Verrucomicrobiota</taxon>
        <taxon>Verrucomicrobiia</taxon>
        <taxon>Verrucomicrobiales</taxon>
        <taxon>Verrucomicrobiaceae</taxon>
    </lineage>
</organism>
<gene>
    <name evidence="2" type="ORF">BGE01nite_28290</name>
</gene>
<name>A0A512M9X3_9BACT</name>
<dbReference type="InterPro" id="IPR006342">
    <property type="entry name" value="FkbM_mtfrase"/>
</dbReference>
<evidence type="ECO:0000313" key="3">
    <source>
        <dbReference type="Proteomes" id="UP000321577"/>
    </source>
</evidence>
<sequence>MKRAKVLIRDAAAWFVASVALRVFPAAVNFIYNRLPLPTLSWLVNHGFLGTPQHSFHWKVRLANGRYLHLDVDPKDEYSVGYAFSFKIHDQGLRRLQEYLISKMPVRSVYLDIGSNIGVSSVYALSCGRACWLFEPNRALTPFVRGLFESNRLEGARFEEVALSDAPGSAEFYISKSSFLSSFDSGHAASEGEVQAVQVPLKTLDSYLPELRETAGHVVIKIDVEGHEMAVLRGAEATLEHYRPPVMLELLYDEGTRNAAWEFMKARGYACMGVIEGSMLNLQDLPTVDAVLAFGGINFVFLPKDQRL</sequence>
<evidence type="ECO:0000259" key="1">
    <source>
        <dbReference type="Pfam" id="PF05050"/>
    </source>
</evidence>
<protein>
    <recommendedName>
        <fullName evidence="1">Methyltransferase FkbM domain-containing protein</fullName>
    </recommendedName>
</protein>
<proteinExistence type="predicted"/>
<dbReference type="InterPro" id="IPR052514">
    <property type="entry name" value="SAM-dependent_MTase"/>
</dbReference>
<feature type="domain" description="Methyltransferase FkbM" evidence="1">
    <location>
        <begin position="112"/>
        <end position="269"/>
    </location>
</feature>
<keyword evidence="3" id="KW-1185">Reference proteome</keyword>
<dbReference type="RefSeq" id="WP_146851112.1">
    <property type="nucleotide sequence ID" value="NZ_BKAG01000018.1"/>
</dbReference>
<dbReference type="EMBL" id="BKAG01000018">
    <property type="protein sequence ID" value="GEP43538.1"/>
    <property type="molecule type" value="Genomic_DNA"/>
</dbReference>
<dbReference type="PANTHER" id="PTHR34203:SF15">
    <property type="entry name" value="SLL1173 PROTEIN"/>
    <property type="match status" value="1"/>
</dbReference>
<dbReference type="Gene3D" id="3.40.50.150">
    <property type="entry name" value="Vaccinia Virus protein VP39"/>
    <property type="match status" value="1"/>
</dbReference>
<dbReference type="PANTHER" id="PTHR34203">
    <property type="entry name" value="METHYLTRANSFERASE, FKBM FAMILY PROTEIN"/>
    <property type="match status" value="1"/>
</dbReference>
<comment type="caution">
    <text evidence="2">The sequence shown here is derived from an EMBL/GenBank/DDBJ whole genome shotgun (WGS) entry which is preliminary data.</text>
</comment>
<dbReference type="NCBIfam" id="TIGR01444">
    <property type="entry name" value="fkbM_fam"/>
    <property type="match status" value="1"/>
</dbReference>
<dbReference type="InterPro" id="IPR029063">
    <property type="entry name" value="SAM-dependent_MTases_sf"/>
</dbReference>